<dbReference type="RefSeq" id="WP_344972857.1">
    <property type="nucleotide sequence ID" value="NZ_BAAAVI010000024.1"/>
</dbReference>
<comment type="caution">
    <text evidence="3">The sequence shown here is derived from an EMBL/GenBank/DDBJ whole genome shotgun (WGS) entry which is preliminary data.</text>
</comment>
<gene>
    <name evidence="3" type="ORF">GCM10010517_36720</name>
</gene>
<feature type="region of interest" description="Disordered" evidence="2">
    <location>
        <begin position="1"/>
        <end position="23"/>
    </location>
</feature>
<reference evidence="4" key="1">
    <citation type="journal article" date="2019" name="Int. J. Syst. Evol. Microbiol.">
        <title>The Global Catalogue of Microorganisms (GCM) 10K type strain sequencing project: providing services to taxonomists for standard genome sequencing and annotation.</title>
        <authorList>
            <consortium name="The Broad Institute Genomics Platform"/>
            <consortium name="The Broad Institute Genome Sequencing Center for Infectious Disease"/>
            <person name="Wu L."/>
            <person name="Ma J."/>
        </authorList>
    </citation>
    <scope>NUCLEOTIDE SEQUENCE [LARGE SCALE GENOMIC DNA]</scope>
    <source>
        <strain evidence="4">JCM 6242</strain>
    </source>
</reference>
<accession>A0ABP6IHA5</accession>
<evidence type="ECO:0000256" key="1">
    <source>
        <dbReference type="SAM" id="Coils"/>
    </source>
</evidence>
<keyword evidence="4" id="KW-1185">Reference proteome</keyword>
<dbReference type="Proteomes" id="UP001500831">
    <property type="component" value="Unassembled WGS sequence"/>
</dbReference>
<evidence type="ECO:0000256" key="2">
    <source>
        <dbReference type="SAM" id="MobiDB-lite"/>
    </source>
</evidence>
<proteinExistence type="predicted"/>
<organism evidence="3 4">
    <name type="scientific">Streptosporangium fragile</name>
    <dbReference type="NCBI Taxonomy" id="46186"/>
    <lineage>
        <taxon>Bacteria</taxon>
        <taxon>Bacillati</taxon>
        <taxon>Actinomycetota</taxon>
        <taxon>Actinomycetes</taxon>
        <taxon>Streptosporangiales</taxon>
        <taxon>Streptosporangiaceae</taxon>
        <taxon>Streptosporangium</taxon>
    </lineage>
</organism>
<protein>
    <submittedName>
        <fullName evidence="3">Uncharacterized protein</fullName>
    </submittedName>
</protein>
<name>A0ABP6IHA5_9ACTN</name>
<sequence length="231" mass="26140">MKHRGLRDPNWTPDDPEGDDYSPQELEKNLKEWFGGDLWRVWHRDVTIPGAELYARYTKNELGRFVLSGLVMLGEAIPAEVLRKVPVAALENSINISQDTVREEVDKLPPLRRTPGMDPVEFSRLVAEHFKTWNRAVPHPAAAMAADADTKVTTVHGWIREARLRGFLPPARRGKADLGDRFERQRELEEAQAALDEAKAAVKQDRERLKQAIIDAGGEYIEAPPPPKEEP</sequence>
<evidence type="ECO:0000313" key="3">
    <source>
        <dbReference type="EMBL" id="GAA2875740.1"/>
    </source>
</evidence>
<evidence type="ECO:0000313" key="4">
    <source>
        <dbReference type="Proteomes" id="UP001500831"/>
    </source>
</evidence>
<keyword evidence="1" id="KW-0175">Coiled coil</keyword>
<feature type="coiled-coil region" evidence="1">
    <location>
        <begin position="181"/>
        <end position="215"/>
    </location>
</feature>
<dbReference type="EMBL" id="BAAAVI010000024">
    <property type="protein sequence ID" value="GAA2875740.1"/>
    <property type="molecule type" value="Genomic_DNA"/>
</dbReference>